<name>A0A0N0E1D7_9PSED</name>
<dbReference type="SUPFAM" id="SSF56925">
    <property type="entry name" value="OMPA-like"/>
    <property type="match status" value="1"/>
</dbReference>
<comment type="caution">
    <text evidence="4">The sequence shown here is derived from an EMBL/GenBank/DDBJ whole genome shotgun (WGS) entry which is preliminary data.</text>
</comment>
<sequence length="170" mass="18167" precursor="true">MRKLLIPALFAGCFGTGAQAAEISAAIGATGQGAPALRAGLGFGWDQQWFNTSTGHLTGYWDMGYTYWGAGDQAGTRHTLSFAPVFVYEFGNSGVVPFVEIGVGVSTFSGSRVGDKKLGSAFNFEDRLGAGIKLTNNQRLGVRVIHYSNASIKKPNQGIESYSLFYSHDI</sequence>
<protein>
    <submittedName>
        <fullName evidence="4">Lipid A 3-O-deacylase (PagL)</fullName>
    </submittedName>
</protein>
<keyword evidence="5" id="KW-1185">Reference proteome</keyword>
<evidence type="ECO:0000256" key="1">
    <source>
        <dbReference type="PIRSR" id="PIRSR029681-1"/>
    </source>
</evidence>
<feature type="site" description="Critical for activity" evidence="2">
    <location>
        <position position="149"/>
    </location>
</feature>
<dbReference type="EMBL" id="JSYZ01000028">
    <property type="protein sequence ID" value="KPA87570.1"/>
    <property type="molecule type" value="Genomic_DNA"/>
</dbReference>
<dbReference type="PIRSF" id="PIRSF029681">
    <property type="entry name" value="PagL"/>
    <property type="match status" value="1"/>
</dbReference>
<dbReference type="PATRIC" id="fig|50340.43.peg.3671"/>
<dbReference type="Pfam" id="PF09411">
    <property type="entry name" value="PagL"/>
    <property type="match status" value="1"/>
</dbReference>
<dbReference type="Proteomes" id="UP000037931">
    <property type="component" value="Unassembled WGS sequence"/>
</dbReference>
<proteinExistence type="predicted"/>
<dbReference type="InterPro" id="IPR011250">
    <property type="entry name" value="OMP/PagP_B-barrel"/>
</dbReference>
<dbReference type="RefSeq" id="WP_054061031.1">
    <property type="nucleotide sequence ID" value="NZ_JSYZ01000028.1"/>
</dbReference>
<keyword evidence="3" id="KW-0732">Signal</keyword>
<accession>A0A0N0E1D7</accession>
<gene>
    <name evidence="4" type="ORF">PF66_05953</name>
</gene>
<evidence type="ECO:0000256" key="3">
    <source>
        <dbReference type="SAM" id="SignalP"/>
    </source>
</evidence>
<dbReference type="Gene3D" id="2.40.160.20">
    <property type="match status" value="1"/>
</dbReference>
<feature type="signal peptide" evidence="3">
    <location>
        <begin position="1"/>
        <end position="20"/>
    </location>
</feature>
<reference evidence="4 5" key="1">
    <citation type="journal article" date="2015" name="PLoS ONE">
        <title>Rice-Infecting Pseudomonas Genomes Are Highly Accessorized and Harbor Multiple Putative Virulence Mechanisms to Cause Sheath Brown Rot.</title>
        <authorList>
            <person name="Quibod I.L."/>
            <person name="Grande G."/>
            <person name="Oreiro E.G."/>
            <person name="Borja F.N."/>
            <person name="Dossa G.S."/>
            <person name="Mauleon R."/>
            <person name="Cruz C.V."/>
            <person name="Oliva R."/>
        </authorList>
    </citation>
    <scope>NUCLEOTIDE SEQUENCE [LARGE SCALE GENOMIC DNA]</scope>
    <source>
        <strain evidence="4 5">IRRI 6609</strain>
    </source>
</reference>
<evidence type="ECO:0000313" key="5">
    <source>
        <dbReference type="Proteomes" id="UP000037931"/>
    </source>
</evidence>
<feature type="active site" description="Charge relay system" evidence="1">
    <location>
        <position position="148"/>
    </location>
</feature>
<dbReference type="STRING" id="50340.PF66_05953"/>
<feature type="active site" description="Charge relay system" evidence="1">
    <location>
        <position position="160"/>
    </location>
</feature>
<feature type="active site" description="Charge relay system" evidence="1">
    <location>
        <position position="146"/>
    </location>
</feature>
<feature type="chain" id="PRO_5005847026" evidence="3">
    <location>
        <begin position="21"/>
        <end position="170"/>
    </location>
</feature>
<evidence type="ECO:0000313" key="4">
    <source>
        <dbReference type="EMBL" id="KPA87570.1"/>
    </source>
</evidence>
<dbReference type="OrthoDB" id="9797122at2"/>
<dbReference type="AlphaFoldDB" id="A0A0N0E1D7"/>
<dbReference type="InterPro" id="IPR018550">
    <property type="entry name" value="Lipid-A_deacylase-rel"/>
</dbReference>
<evidence type="ECO:0000256" key="2">
    <source>
        <dbReference type="PIRSR" id="PIRSR029681-2"/>
    </source>
</evidence>
<organism evidence="4 5">
    <name type="scientific">Pseudomonas asplenii</name>
    <dbReference type="NCBI Taxonomy" id="53407"/>
    <lineage>
        <taxon>Bacteria</taxon>
        <taxon>Pseudomonadati</taxon>
        <taxon>Pseudomonadota</taxon>
        <taxon>Gammaproteobacteria</taxon>
        <taxon>Pseudomonadales</taxon>
        <taxon>Pseudomonadaceae</taxon>
        <taxon>Pseudomonas</taxon>
    </lineage>
</organism>